<dbReference type="SUPFAM" id="SSF53448">
    <property type="entry name" value="Nucleotide-diphospho-sugar transferases"/>
    <property type="match status" value="1"/>
</dbReference>
<gene>
    <name evidence="10" type="ORF">AWRI4620_LOCUS7490</name>
</gene>
<dbReference type="InterPro" id="IPR022751">
    <property type="entry name" value="Alpha_mannosyltransferase"/>
</dbReference>
<keyword evidence="7" id="KW-1133">Transmembrane helix</keyword>
<keyword evidence="8" id="KW-0472">Membrane</keyword>
<dbReference type="PANTHER" id="PTHR31392:SF1">
    <property type="entry name" value="ALPHA-1,3-MANNOSYLTRANSFERASE MNN1-RELATED"/>
    <property type="match status" value="1"/>
</dbReference>
<keyword evidence="9" id="KW-0325">Glycoprotein</keyword>
<evidence type="ECO:0000256" key="4">
    <source>
        <dbReference type="ARBA" id="ARBA00022679"/>
    </source>
</evidence>
<keyword evidence="6" id="KW-0735">Signal-anchor</keyword>
<dbReference type="GO" id="GO:0016020">
    <property type="term" value="C:membrane"/>
    <property type="evidence" value="ECO:0007669"/>
    <property type="project" value="UniProtKB-SubCell"/>
</dbReference>
<dbReference type="GO" id="GO:0005794">
    <property type="term" value="C:Golgi apparatus"/>
    <property type="evidence" value="ECO:0007669"/>
    <property type="project" value="TreeGrafter"/>
</dbReference>
<dbReference type="Pfam" id="PF11051">
    <property type="entry name" value="Mannosyl_trans3"/>
    <property type="match status" value="1"/>
</dbReference>
<sequence>TGEDHLKDLASQVRIYKTAFSAWERLHQNSFKGMTGYQNILQSLRESQDSVQDLNVAIQRYDDFRSYMSVFSSKLFPGTKVFGDHLTLHASFKNAGTGIVLTFNEEQTYMVLTSIQSLRKLGCVLPVEVMYYELPGVVTRDMSTMVDDAGWELRGWALKPWAMLMSSFQEVIFMDADVLFFTNPEALFEDPQYLETGALFFKDRNLDRENKRNWLKKVLALPISDKVKHNRLWTKESGHMQDSGVVMIDKWKHFVPLLLTARLNGIDRDGNKETGKKGVYEMVYGDKETFWLSWEMAGVLDYAFHNGSTGILGKLKQEDEFKLDDSDTDDVNWSKGNHQPQEQRFEHARAQNYTSCSPQLLHLDTEDRLLWLNGWIARSKFSETEDLSIDSFEIFMKEPPRKDLSNKKKIWQLKQDNVCCLTADSYTEITEKDKQTLEMIISFAQEYDWEP</sequence>
<dbReference type="OrthoDB" id="430354at2759"/>
<evidence type="ECO:0000256" key="6">
    <source>
        <dbReference type="ARBA" id="ARBA00022968"/>
    </source>
</evidence>
<evidence type="ECO:0000256" key="1">
    <source>
        <dbReference type="ARBA" id="ARBA00004606"/>
    </source>
</evidence>
<evidence type="ECO:0000256" key="8">
    <source>
        <dbReference type="ARBA" id="ARBA00023136"/>
    </source>
</evidence>
<proteinExistence type="inferred from homology"/>
<dbReference type="GO" id="GO:0000033">
    <property type="term" value="F:alpha-1,3-mannosyltransferase activity"/>
    <property type="evidence" value="ECO:0007669"/>
    <property type="project" value="TreeGrafter"/>
</dbReference>
<feature type="non-terminal residue" evidence="10">
    <location>
        <position position="1"/>
    </location>
</feature>
<dbReference type="InterPro" id="IPR029044">
    <property type="entry name" value="Nucleotide-diphossugar_trans"/>
</dbReference>
<comment type="similarity">
    <text evidence="2">Belongs to the MNN1/MNT family.</text>
</comment>
<evidence type="ECO:0000313" key="11">
    <source>
        <dbReference type="Proteomes" id="UP000745764"/>
    </source>
</evidence>
<comment type="subcellular location">
    <subcellularLocation>
        <location evidence="1">Membrane</location>
        <topology evidence="1">Single-pass type II membrane protein</topology>
    </subcellularLocation>
</comment>
<dbReference type="AlphaFoldDB" id="A0A9N8PVR6"/>
<dbReference type="EMBL" id="CAINUL010000015">
    <property type="protein sequence ID" value="CAD0113235.1"/>
    <property type="molecule type" value="Genomic_DNA"/>
</dbReference>
<evidence type="ECO:0000256" key="9">
    <source>
        <dbReference type="ARBA" id="ARBA00023180"/>
    </source>
</evidence>
<organism evidence="10 11">
    <name type="scientific">Aureobasidium uvarum</name>
    <dbReference type="NCBI Taxonomy" id="2773716"/>
    <lineage>
        <taxon>Eukaryota</taxon>
        <taxon>Fungi</taxon>
        <taxon>Dikarya</taxon>
        <taxon>Ascomycota</taxon>
        <taxon>Pezizomycotina</taxon>
        <taxon>Dothideomycetes</taxon>
        <taxon>Dothideomycetidae</taxon>
        <taxon>Dothideales</taxon>
        <taxon>Saccotheciaceae</taxon>
        <taxon>Aureobasidium</taxon>
    </lineage>
</organism>
<protein>
    <recommendedName>
        <fullName evidence="12">Alpha-1,3-mannosyltransferase</fullName>
    </recommendedName>
</protein>
<reference evidence="10" key="1">
    <citation type="submission" date="2020-06" db="EMBL/GenBank/DDBJ databases">
        <authorList>
            <person name="Onetto C."/>
        </authorList>
    </citation>
    <scope>NUCLEOTIDE SEQUENCE</scope>
</reference>
<name>A0A9N8PVR6_9PEZI</name>
<keyword evidence="4" id="KW-0808">Transferase</keyword>
<keyword evidence="5" id="KW-0812">Transmembrane</keyword>
<comment type="caution">
    <text evidence="10">The sequence shown here is derived from an EMBL/GenBank/DDBJ whole genome shotgun (WGS) entry which is preliminary data.</text>
</comment>
<evidence type="ECO:0000256" key="3">
    <source>
        <dbReference type="ARBA" id="ARBA00022676"/>
    </source>
</evidence>
<accession>A0A9N8PVR6</accession>
<keyword evidence="11" id="KW-1185">Reference proteome</keyword>
<evidence type="ECO:0000313" key="10">
    <source>
        <dbReference type="EMBL" id="CAD0113235.1"/>
    </source>
</evidence>
<evidence type="ECO:0008006" key="12">
    <source>
        <dbReference type="Google" id="ProtNLM"/>
    </source>
</evidence>
<feature type="non-terminal residue" evidence="10">
    <location>
        <position position="451"/>
    </location>
</feature>
<evidence type="ECO:0000256" key="5">
    <source>
        <dbReference type="ARBA" id="ARBA00022692"/>
    </source>
</evidence>
<dbReference type="Proteomes" id="UP000745764">
    <property type="component" value="Unassembled WGS sequence"/>
</dbReference>
<keyword evidence="3" id="KW-0328">Glycosyltransferase</keyword>
<evidence type="ECO:0000256" key="7">
    <source>
        <dbReference type="ARBA" id="ARBA00022989"/>
    </source>
</evidence>
<evidence type="ECO:0000256" key="2">
    <source>
        <dbReference type="ARBA" id="ARBA00009105"/>
    </source>
</evidence>
<dbReference type="GO" id="GO:0006493">
    <property type="term" value="P:protein O-linked glycosylation"/>
    <property type="evidence" value="ECO:0007669"/>
    <property type="project" value="TreeGrafter"/>
</dbReference>
<dbReference type="PANTHER" id="PTHR31392">
    <property type="entry name" value="ALPHA-1,3-MANNOSYLTRANSFERASE MNN1-RELATED"/>
    <property type="match status" value="1"/>
</dbReference>